<protein>
    <submittedName>
        <fullName evidence="6">Kinase-like protein</fullName>
    </submittedName>
</protein>
<keyword evidence="1" id="KW-0808">Transferase</keyword>
<evidence type="ECO:0000259" key="5">
    <source>
        <dbReference type="PROSITE" id="PS50011"/>
    </source>
</evidence>
<evidence type="ECO:0000313" key="7">
    <source>
        <dbReference type="Proteomes" id="UP000799757"/>
    </source>
</evidence>
<dbReference type="GO" id="GO:0004674">
    <property type="term" value="F:protein serine/threonine kinase activity"/>
    <property type="evidence" value="ECO:0007669"/>
    <property type="project" value="TreeGrafter"/>
</dbReference>
<sequence>MAVIKLTGPRIRAKHCITKRSSSLAKPKSKPTTTFVWRPKDWATKKEVTQNVSILSNRTSTKVLVVKKVLRMRVTADDLSDTRPLEVRILSKLPNSNRVAKVLFYADQDPDPTHGTAVFEHYPLGDLMDWKVAVFDNKNFKSVPESYIWRFFVQMAQALAFIQNEIGPRRDERQGLIHRDLKPKNILVCNNGTTYPSFKMHDFDCAIEHSLEKGQSISRCGTFEWQPPENPRINTPMADIWSLGACVHYLALGTAPVESVAQYTADTIKQGGGQHPAAVAEYSYPRHYYDARVPRKVTPINLSQQEQRARGLAPYNSRNRAPYNHMYSDELNDWMEQTLNYSPKKRPSASRLVYGMSLEARGMLKKLAGQSGLVDMDINYGG</sequence>
<dbReference type="InterPro" id="IPR000719">
    <property type="entry name" value="Prot_kinase_dom"/>
</dbReference>
<keyword evidence="7" id="KW-1185">Reference proteome</keyword>
<name>A0A6A6XSE2_9PLEO</name>
<keyword evidence="4" id="KW-0067">ATP-binding</keyword>
<dbReference type="SUPFAM" id="SSF56112">
    <property type="entry name" value="Protein kinase-like (PK-like)"/>
    <property type="match status" value="1"/>
</dbReference>
<dbReference type="Pfam" id="PF00069">
    <property type="entry name" value="Pkinase"/>
    <property type="match status" value="1"/>
</dbReference>
<keyword evidence="3 6" id="KW-0418">Kinase</keyword>
<reference evidence="6" key="1">
    <citation type="journal article" date="2020" name="Stud. Mycol.">
        <title>101 Dothideomycetes genomes: a test case for predicting lifestyles and emergence of pathogens.</title>
        <authorList>
            <person name="Haridas S."/>
            <person name="Albert R."/>
            <person name="Binder M."/>
            <person name="Bloem J."/>
            <person name="Labutti K."/>
            <person name="Salamov A."/>
            <person name="Andreopoulos B."/>
            <person name="Baker S."/>
            <person name="Barry K."/>
            <person name="Bills G."/>
            <person name="Bluhm B."/>
            <person name="Cannon C."/>
            <person name="Castanera R."/>
            <person name="Culley D."/>
            <person name="Daum C."/>
            <person name="Ezra D."/>
            <person name="Gonzalez J."/>
            <person name="Henrissat B."/>
            <person name="Kuo A."/>
            <person name="Liang C."/>
            <person name="Lipzen A."/>
            <person name="Lutzoni F."/>
            <person name="Magnuson J."/>
            <person name="Mondo S."/>
            <person name="Nolan M."/>
            <person name="Ohm R."/>
            <person name="Pangilinan J."/>
            <person name="Park H.-J."/>
            <person name="Ramirez L."/>
            <person name="Alfaro M."/>
            <person name="Sun H."/>
            <person name="Tritt A."/>
            <person name="Yoshinaga Y."/>
            <person name="Zwiers L.-H."/>
            <person name="Turgeon B."/>
            <person name="Goodwin S."/>
            <person name="Spatafora J."/>
            <person name="Crous P."/>
            <person name="Grigoriev I."/>
        </authorList>
    </citation>
    <scope>NUCLEOTIDE SEQUENCE</scope>
    <source>
        <strain evidence="6">CBS 109.77</strain>
    </source>
</reference>
<evidence type="ECO:0000313" key="6">
    <source>
        <dbReference type="EMBL" id="KAF2799506.1"/>
    </source>
</evidence>
<gene>
    <name evidence="6" type="ORF">K505DRAFT_230940</name>
</gene>
<feature type="domain" description="Protein kinase" evidence="5">
    <location>
        <begin position="22"/>
        <end position="358"/>
    </location>
</feature>
<dbReference type="InterPro" id="IPR011009">
    <property type="entry name" value="Kinase-like_dom_sf"/>
</dbReference>
<evidence type="ECO:0000256" key="1">
    <source>
        <dbReference type="ARBA" id="ARBA00022679"/>
    </source>
</evidence>
<evidence type="ECO:0000256" key="3">
    <source>
        <dbReference type="ARBA" id="ARBA00022777"/>
    </source>
</evidence>
<dbReference type="PROSITE" id="PS50011">
    <property type="entry name" value="PROTEIN_KINASE_DOM"/>
    <property type="match status" value="1"/>
</dbReference>
<dbReference type="PANTHER" id="PTHR43671:SF85">
    <property type="entry name" value="KINASE, PUTATIVE-RELATED"/>
    <property type="match status" value="1"/>
</dbReference>
<dbReference type="AlphaFoldDB" id="A0A6A6XSE2"/>
<dbReference type="Proteomes" id="UP000799757">
    <property type="component" value="Unassembled WGS sequence"/>
</dbReference>
<organism evidence="6 7">
    <name type="scientific">Melanomma pulvis-pyrius CBS 109.77</name>
    <dbReference type="NCBI Taxonomy" id="1314802"/>
    <lineage>
        <taxon>Eukaryota</taxon>
        <taxon>Fungi</taxon>
        <taxon>Dikarya</taxon>
        <taxon>Ascomycota</taxon>
        <taxon>Pezizomycotina</taxon>
        <taxon>Dothideomycetes</taxon>
        <taxon>Pleosporomycetidae</taxon>
        <taxon>Pleosporales</taxon>
        <taxon>Melanommataceae</taxon>
        <taxon>Melanomma</taxon>
    </lineage>
</organism>
<dbReference type="PANTHER" id="PTHR43671">
    <property type="entry name" value="SERINE/THREONINE-PROTEIN KINASE NEK"/>
    <property type="match status" value="1"/>
</dbReference>
<dbReference type="Gene3D" id="1.10.510.10">
    <property type="entry name" value="Transferase(Phosphotransferase) domain 1"/>
    <property type="match status" value="1"/>
</dbReference>
<accession>A0A6A6XSE2</accession>
<dbReference type="InterPro" id="IPR008271">
    <property type="entry name" value="Ser/Thr_kinase_AS"/>
</dbReference>
<evidence type="ECO:0000256" key="4">
    <source>
        <dbReference type="ARBA" id="ARBA00022840"/>
    </source>
</evidence>
<dbReference type="PROSITE" id="PS00108">
    <property type="entry name" value="PROTEIN_KINASE_ST"/>
    <property type="match status" value="1"/>
</dbReference>
<keyword evidence="2" id="KW-0547">Nucleotide-binding</keyword>
<dbReference type="SMART" id="SM00220">
    <property type="entry name" value="S_TKc"/>
    <property type="match status" value="1"/>
</dbReference>
<dbReference type="GO" id="GO:0005524">
    <property type="term" value="F:ATP binding"/>
    <property type="evidence" value="ECO:0007669"/>
    <property type="project" value="UniProtKB-KW"/>
</dbReference>
<dbReference type="InterPro" id="IPR050660">
    <property type="entry name" value="NEK_Ser/Thr_kinase"/>
</dbReference>
<dbReference type="EMBL" id="MU001763">
    <property type="protein sequence ID" value="KAF2799506.1"/>
    <property type="molecule type" value="Genomic_DNA"/>
</dbReference>
<proteinExistence type="predicted"/>
<dbReference type="CDD" id="cd00180">
    <property type="entry name" value="PKc"/>
    <property type="match status" value="1"/>
</dbReference>
<dbReference type="OrthoDB" id="310217at2759"/>
<evidence type="ECO:0000256" key="2">
    <source>
        <dbReference type="ARBA" id="ARBA00022741"/>
    </source>
</evidence>